<dbReference type="RefSeq" id="WP_267770745.1">
    <property type="nucleotide sequence ID" value="NZ_JAPNKE010000002.1"/>
</dbReference>
<dbReference type="SUPFAM" id="SSF51735">
    <property type="entry name" value="NAD(P)-binding Rossmann-fold domains"/>
    <property type="match status" value="1"/>
</dbReference>
<gene>
    <name evidence="3" type="ORF">OV079_21560</name>
</gene>
<dbReference type="PANTHER" id="PTHR42748">
    <property type="entry name" value="NITROGEN METABOLITE REPRESSION PROTEIN NMRA FAMILY MEMBER"/>
    <property type="match status" value="1"/>
</dbReference>
<protein>
    <submittedName>
        <fullName evidence="3">SDR family oxidoreductase</fullName>
    </submittedName>
</protein>
<dbReference type="InterPro" id="IPR036291">
    <property type="entry name" value="NAD(P)-bd_dom_sf"/>
</dbReference>
<name>A0A9X3IY34_9BACT</name>
<dbReference type="InterPro" id="IPR051164">
    <property type="entry name" value="NmrA-like_oxidored"/>
</dbReference>
<evidence type="ECO:0000256" key="1">
    <source>
        <dbReference type="ARBA" id="ARBA00022857"/>
    </source>
</evidence>
<dbReference type="Pfam" id="PF13460">
    <property type="entry name" value="NAD_binding_10"/>
    <property type="match status" value="1"/>
</dbReference>
<keyword evidence="1" id="KW-0521">NADP</keyword>
<feature type="domain" description="NAD(P)-binding" evidence="2">
    <location>
        <begin position="7"/>
        <end position="170"/>
    </location>
</feature>
<evidence type="ECO:0000313" key="3">
    <source>
        <dbReference type="EMBL" id="MCY1008096.1"/>
    </source>
</evidence>
<keyword evidence="4" id="KW-1185">Reference proteome</keyword>
<sequence>MKIVVIGGTGLIGSKLVHLLRQRGHEAAAASPASGVDTVTGEGLAAALAGADIVVDVANSPSFADKAVLEFFTASGRNLLAAEAAAGVKHHVALSVVGTDRLAESGYFRGKIAQEQLIRGAAVPYTIVRSTQFFEFLGGIVQSGADGDVVRLSPAFVQPIASDDVALAMADFTLGEPVGGIVEIAGPERVRLPELVRRWLAATQDPREVVADPGARYFGARLEDDTLVPGPGARLGAVTFEAWFARSRASR</sequence>
<organism evidence="3 4">
    <name type="scientific">Nannocystis pusilla</name>
    <dbReference type="NCBI Taxonomy" id="889268"/>
    <lineage>
        <taxon>Bacteria</taxon>
        <taxon>Pseudomonadati</taxon>
        <taxon>Myxococcota</taxon>
        <taxon>Polyangia</taxon>
        <taxon>Nannocystales</taxon>
        <taxon>Nannocystaceae</taxon>
        <taxon>Nannocystis</taxon>
    </lineage>
</organism>
<dbReference type="InterPro" id="IPR016040">
    <property type="entry name" value="NAD(P)-bd_dom"/>
</dbReference>
<comment type="caution">
    <text evidence="3">The sequence shown here is derived from an EMBL/GenBank/DDBJ whole genome shotgun (WGS) entry which is preliminary data.</text>
</comment>
<dbReference type="Gene3D" id="3.40.50.720">
    <property type="entry name" value="NAD(P)-binding Rossmann-like Domain"/>
    <property type="match status" value="1"/>
</dbReference>
<dbReference type="PANTHER" id="PTHR42748:SF3">
    <property type="entry name" value="BLL4366 PROTEIN"/>
    <property type="match status" value="1"/>
</dbReference>
<evidence type="ECO:0000259" key="2">
    <source>
        <dbReference type="Pfam" id="PF13460"/>
    </source>
</evidence>
<reference evidence="3" key="1">
    <citation type="submission" date="2022-11" db="EMBL/GenBank/DDBJ databases">
        <title>Minimal conservation of predation-associated metabolite biosynthetic gene clusters underscores biosynthetic potential of Myxococcota including descriptions for ten novel species: Archangium lansinium sp. nov., Myxococcus landrumus sp. nov., Nannocystis bai.</title>
        <authorList>
            <person name="Ahearne A."/>
            <person name="Stevens C."/>
            <person name="Phillips K."/>
        </authorList>
    </citation>
    <scope>NUCLEOTIDE SEQUENCE</scope>
    <source>
        <strain evidence="3">Na p29</strain>
    </source>
</reference>
<dbReference type="EMBL" id="JAPNKE010000002">
    <property type="protein sequence ID" value="MCY1008096.1"/>
    <property type="molecule type" value="Genomic_DNA"/>
</dbReference>
<dbReference type="Proteomes" id="UP001150924">
    <property type="component" value="Unassembled WGS sequence"/>
</dbReference>
<evidence type="ECO:0000313" key="4">
    <source>
        <dbReference type="Proteomes" id="UP001150924"/>
    </source>
</evidence>
<dbReference type="AlphaFoldDB" id="A0A9X3IY34"/>
<accession>A0A9X3IY34</accession>
<proteinExistence type="predicted"/>